<evidence type="ECO:0000313" key="2">
    <source>
        <dbReference type="EMBL" id="EDM81404.1"/>
    </source>
</evidence>
<dbReference type="Gene3D" id="3.30.70.1230">
    <property type="entry name" value="Nucleotide cyclase"/>
    <property type="match status" value="1"/>
</dbReference>
<dbReference type="PANTHER" id="PTHR43081">
    <property type="entry name" value="ADENYLATE CYCLASE, TERMINAL-DIFFERENTIATION SPECIFIC-RELATED"/>
    <property type="match status" value="1"/>
</dbReference>
<comment type="caution">
    <text evidence="2">The sequence shown here is derived from an EMBL/GenBank/DDBJ whole genome shotgun (WGS) entry which is preliminary data.</text>
</comment>
<protein>
    <submittedName>
        <fullName evidence="2">Putative adenylate cyclase protein</fullName>
    </submittedName>
</protein>
<dbReference type="OrthoDB" id="4565346at2"/>
<dbReference type="GO" id="GO:0004016">
    <property type="term" value="F:adenylate cyclase activity"/>
    <property type="evidence" value="ECO:0007669"/>
    <property type="project" value="UniProtKB-ARBA"/>
</dbReference>
<dbReference type="EMBL" id="ABCS01000003">
    <property type="protein sequence ID" value="EDM81404.1"/>
    <property type="molecule type" value="Genomic_DNA"/>
</dbReference>
<reference evidence="2 3" key="1">
    <citation type="submission" date="2007-06" db="EMBL/GenBank/DDBJ databases">
        <authorList>
            <person name="Shimkets L."/>
            <person name="Ferriera S."/>
            <person name="Johnson J."/>
            <person name="Kravitz S."/>
            <person name="Beeson K."/>
            <person name="Sutton G."/>
            <person name="Rogers Y.-H."/>
            <person name="Friedman R."/>
            <person name="Frazier M."/>
            <person name="Venter J.C."/>
        </authorList>
    </citation>
    <scope>NUCLEOTIDE SEQUENCE [LARGE SCALE GENOMIC DNA]</scope>
    <source>
        <strain evidence="2 3">SIR-1</strain>
    </source>
</reference>
<dbReference type="Proteomes" id="UP000005801">
    <property type="component" value="Unassembled WGS sequence"/>
</dbReference>
<dbReference type="Pfam" id="PF00211">
    <property type="entry name" value="Guanylate_cyc"/>
    <property type="match status" value="1"/>
</dbReference>
<dbReference type="InterPro" id="IPR050697">
    <property type="entry name" value="Adenylyl/Guanylyl_Cyclase_3/4"/>
</dbReference>
<dbReference type="PROSITE" id="PS50125">
    <property type="entry name" value="GUANYLATE_CYCLASE_2"/>
    <property type="match status" value="1"/>
</dbReference>
<dbReference type="GO" id="GO:0006171">
    <property type="term" value="P:cAMP biosynthetic process"/>
    <property type="evidence" value="ECO:0007669"/>
    <property type="project" value="TreeGrafter"/>
</dbReference>
<organism evidence="2 3">
    <name type="scientific">Plesiocystis pacifica SIR-1</name>
    <dbReference type="NCBI Taxonomy" id="391625"/>
    <lineage>
        <taxon>Bacteria</taxon>
        <taxon>Pseudomonadati</taxon>
        <taxon>Myxococcota</taxon>
        <taxon>Polyangia</taxon>
        <taxon>Nannocystales</taxon>
        <taxon>Nannocystaceae</taxon>
        <taxon>Plesiocystis</taxon>
    </lineage>
</organism>
<sequence>MVEANADVVADPRTAQLVAWLLDPATRELDGAALFLGLIEALRAAGIELDRFSASVRTLHPEVFVDNFVWTAGEGLVRKVRTNSMLDHARYQASPVAQLYAGSEEIRVDLGDVEDAGRFPVTAELAEQGMLDYVALLLPGEHASFMSLASRTRRGFDRHMSLLRALVPALSLRVELASQRSVTASLLRTYLGPNAAQRVLAGAFRRGEGEPIDAVIWSCDLRGFTTMVDGTSMAEVLPTLDRYFECVADPIAAHGGEVLKFIGDAVLGIFVAPPPGELSAASMPPCRASLLAVRDAFDALAKLNAERAEQGRAALNFGVALHVGTVTYGNIGATGRLDFTVIGRAVNEVTRVESLCKVLGRRLIVTETFARALAGGKAVAAARCGEEALVSLGRHPYRETSLSQKVSGRA</sequence>
<gene>
    <name evidence="2" type="ORF">PPSIR1_39475</name>
</gene>
<dbReference type="SUPFAM" id="SSF55073">
    <property type="entry name" value="Nucleotide cyclase"/>
    <property type="match status" value="1"/>
</dbReference>
<dbReference type="GO" id="GO:0035556">
    <property type="term" value="P:intracellular signal transduction"/>
    <property type="evidence" value="ECO:0007669"/>
    <property type="project" value="InterPro"/>
</dbReference>
<dbReference type="eggNOG" id="COG2114">
    <property type="taxonomic scope" value="Bacteria"/>
</dbReference>
<dbReference type="RefSeq" id="WP_006969374.1">
    <property type="nucleotide sequence ID" value="NZ_ABCS01000003.1"/>
</dbReference>
<evidence type="ECO:0000259" key="1">
    <source>
        <dbReference type="PROSITE" id="PS50125"/>
    </source>
</evidence>
<feature type="domain" description="Guanylate cyclase" evidence="1">
    <location>
        <begin position="215"/>
        <end position="353"/>
    </location>
</feature>
<dbReference type="SMART" id="SM00044">
    <property type="entry name" value="CYCc"/>
    <property type="match status" value="1"/>
</dbReference>
<evidence type="ECO:0000313" key="3">
    <source>
        <dbReference type="Proteomes" id="UP000005801"/>
    </source>
</evidence>
<name>A6FY25_9BACT</name>
<accession>A6FY25</accession>
<dbReference type="PANTHER" id="PTHR43081:SF11">
    <property type="entry name" value="BLR2264 PROTEIN"/>
    <property type="match status" value="1"/>
</dbReference>
<dbReference type="CDD" id="cd07302">
    <property type="entry name" value="CHD"/>
    <property type="match status" value="1"/>
</dbReference>
<dbReference type="InterPro" id="IPR001054">
    <property type="entry name" value="A/G_cyclase"/>
</dbReference>
<dbReference type="AlphaFoldDB" id="A6FY25"/>
<keyword evidence="3" id="KW-1185">Reference proteome</keyword>
<dbReference type="InterPro" id="IPR029787">
    <property type="entry name" value="Nucleotide_cyclase"/>
</dbReference>
<proteinExistence type="predicted"/>
<dbReference type="STRING" id="391625.PPSIR1_39475"/>